<sequence>MNRRTHADSRRGLIAAREAGRDARRDRFRLLLARAERGALSAEDCAQLRGDVEAEVAECNAFRRSAGGQQAAAMRLHNRVEAAEQAIVEAEAERDQHAEAVTELAERLAAAGQFARALDAALPGDEWHLADAIRRLCSGEIAPEQALADTAR</sequence>
<evidence type="ECO:0000256" key="1">
    <source>
        <dbReference type="SAM" id="Coils"/>
    </source>
</evidence>
<feature type="coiled-coil region" evidence="1">
    <location>
        <begin position="73"/>
        <end position="107"/>
    </location>
</feature>
<reference evidence="2 3" key="1">
    <citation type="submission" date="2017-05" db="EMBL/GenBank/DDBJ databases">
        <title>Streptomyces alboflavus Genome sequencing and assembly.</title>
        <authorList>
            <person name="Wang Y."/>
            <person name="Du B."/>
            <person name="Ding Y."/>
            <person name="Liu H."/>
            <person name="Hou Q."/>
            <person name="Liu K."/>
            <person name="Wang C."/>
            <person name="Yao L."/>
        </authorList>
    </citation>
    <scope>NUCLEOTIDE SEQUENCE [LARGE SCALE GENOMIC DNA]</scope>
    <source>
        <strain evidence="2 3">MDJK44</strain>
    </source>
</reference>
<evidence type="ECO:0000313" key="3">
    <source>
        <dbReference type="Proteomes" id="UP000195880"/>
    </source>
</evidence>
<dbReference type="KEGG" id="salf:SMD44_05113"/>
<gene>
    <name evidence="2" type="ORF">SMD44_05113</name>
</gene>
<keyword evidence="1" id="KW-0175">Coiled coil</keyword>
<accession>A0A1Z1WH01</accession>
<proteinExistence type="predicted"/>
<dbReference type="Proteomes" id="UP000195880">
    <property type="component" value="Chromosome"/>
</dbReference>
<name>A0A1Z1WH01_9ACTN</name>
<dbReference type="EMBL" id="CP021748">
    <property type="protein sequence ID" value="ARX85649.1"/>
    <property type="molecule type" value="Genomic_DNA"/>
</dbReference>
<dbReference type="AlphaFoldDB" id="A0A1Z1WH01"/>
<keyword evidence="3" id="KW-1185">Reference proteome</keyword>
<dbReference type="OrthoDB" id="4332738at2"/>
<evidence type="ECO:0000313" key="2">
    <source>
        <dbReference type="EMBL" id="ARX85649.1"/>
    </source>
</evidence>
<protein>
    <submittedName>
        <fullName evidence="2">Uncharacterized protein</fullName>
    </submittedName>
</protein>
<organism evidence="2 3">
    <name type="scientific">Streptomyces alboflavus</name>
    <dbReference type="NCBI Taxonomy" id="67267"/>
    <lineage>
        <taxon>Bacteria</taxon>
        <taxon>Bacillati</taxon>
        <taxon>Actinomycetota</taxon>
        <taxon>Actinomycetes</taxon>
        <taxon>Kitasatosporales</taxon>
        <taxon>Streptomycetaceae</taxon>
        <taxon>Streptomyces</taxon>
    </lineage>
</organism>
<dbReference type="RefSeq" id="WP_087885429.1">
    <property type="nucleotide sequence ID" value="NZ_CP021748.1"/>
</dbReference>